<dbReference type="InterPro" id="IPR002471">
    <property type="entry name" value="Pept_S9_AS"/>
</dbReference>
<dbReference type="Proteomes" id="UP001220395">
    <property type="component" value="Chromosome"/>
</dbReference>
<comment type="function">
    <text evidence="6">This enzyme catalyzes the hydrolysis of the N-terminal peptide bond of an N-acetylated peptide to generate an N-acetylated amino acid and a peptide with a free N-terminus. It preferentially cleaves off Ac-Ala, Ac-Met and Ac-Ser. Also, involved in the degradation of oxidized and glycated proteins.</text>
</comment>
<feature type="domain" description="Dipeptidylpeptidase IV N-terminal" evidence="9">
    <location>
        <begin position="285"/>
        <end position="376"/>
    </location>
</feature>
<evidence type="ECO:0000256" key="1">
    <source>
        <dbReference type="ARBA" id="ARBA00022801"/>
    </source>
</evidence>
<keyword evidence="3" id="KW-0007">Acetylation</keyword>
<name>A0ABY7TNG3_9SPHN</name>
<evidence type="ECO:0000256" key="2">
    <source>
        <dbReference type="ARBA" id="ARBA00022825"/>
    </source>
</evidence>
<evidence type="ECO:0000313" key="11">
    <source>
        <dbReference type="Proteomes" id="UP001220395"/>
    </source>
</evidence>
<evidence type="ECO:0000256" key="6">
    <source>
        <dbReference type="ARBA" id="ARBA00045885"/>
    </source>
</evidence>
<dbReference type="InterPro" id="IPR029058">
    <property type="entry name" value="AB_hydrolase_fold"/>
</dbReference>
<dbReference type="Pfam" id="PF00930">
    <property type="entry name" value="DPPIV_N"/>
    <property type="match status" value="1"/>
</dbReference>
<evidence type="ECO:0000259" key="8">
    <source>
        <dbReference type="Pfam" id="PF00326"/>
    </source>
</evidence>
<dbReference type="Pfam" id="PF07676">
    <property type="entry name" value="PD40"/>
    <property type="match status" value="2"/>
</dbReference>
<keyword evidence="2" id="KW-0720">Serine protease</keyword>
<keyword evidence="7" id="KW-0732">Signal</keyword>
<accession>A0ABY7TNG3</accession>
<protein>
    <recommendedName>
        <fullName evidence="5">Acyl-peptide hydrolase</fullName>
    </recommendedName>
    <alternativeName>
        <fullName evidence="4">Acylaminoacyl-peptidase</fullName>
    </alternativeName>
</protein>
<evidence type="ECO:0000256" key="4">
    <source>
        <dbReference type="ARBA" id="ARBA00032284"/>
    </source>
</evidence>
<dbReference type="PANTHER" id="PTHR42776">
    <property type="entry name" value="SERINE PEPTIDASE S9 FAMILY MEMBER"/>
    <property type="match status" value="1"/>
</dbReference>
<keyword evidence="11" id="KW-1185">Reference proteome</keyword>
<feature type="domain" description="Peptidase S9 prolyl oligopeptidase catalytic" evidence="8">
    <location>
        <begin position="477"/>
        <end position="669"/>
    </location>
</feature>
<feature type="chain" id="PRO_5046605134" description="Acyl-peptide hydrolase" evidence="7">
    <location>
        <begin position="21"/>
        <end position="677"/>
    </location>
</feature>
<keyword evidence="1" id="KW-0378">Hydrolase</keyword>
<dbReference type="Pfam" id="PF00326">
    <property type="entry name" value="Peptidase_S9"/>
    <property type="match status" value="1"/>
</dbReference>
<evidence type="ECO:0000259" key="9">
    <source>
        <dbReference type="Pfam" id="PF00930"/>
    </source>
</evidence>
<evidence type="ECO:0000256" key="5">
    <source>
        <dbReference type="ARBA" id="ARBA00032596"/>
    </source>
</evidence>
<dbReference type="InterPro" id="IPR011659">
    <property type="entry name" value="WD40"/>
</dbReference>
<dbReference type="InterPro" id="IPR001375">
    <property type="entry name" value="Peptidase_S9_cat"/>
</dbReference>
<proteinExistence type="predicted"/>
<dbReference type="SUPFAM" id="SSF53474">
    <property type="entry name" value="alpha/beta-Hydrolases"/>
    <property type="match status" value="1"/>
</dbReference>
<evidence type="ECO:0000313" key="10">
    <source>
        <dbReference type="EMBL" id="WCT74778.1"/>
    </source>
</evidence>
<dbReference type="SUPFAM" id="SSF82171">
    <property type="entry name" value="DPP6 N-terminal domain-like"/>
    <property type="match status" value="1"/>
</dbReference>
<dbReference type="Gene3D" id="3.40.50.1820">
    <property type="entry name" value="alpha/beta hydrolase"/>
    <property type="match status" value="1"/>
</dbReference>
<feature type="signal peptide" evidence="7">
    <location>
        <begin position="1"/>
        <end position="20"/>
    </location>
</feature>
<dbReference type="PROSITE" id="PS00708">
    <property type="entry name" value="PRO_ENDOPEP_SER"/>
    <property type="match status" value="1"/>
</dbReference>
<sequence length="677" mass="72971">MTIRLTLAAIALTLAAPAAAAPDRLAETLALPVASGLTGAQDVARFAWIENAAGARNVWVADKGRPARQVTAFAEDDGQQIYDLNLSPDGATLVFVRGGDGEFPDDGLPNTGLATATPKQQLFAMPATGGAAVAIGEGHQPVFSPDGGRIAFVRKGQLWLWQQGGEARKLASVEGGIERLGWSPDGTRLLFVEARSGHSFVALFDVTGQRLTYLDPSLGHSVEPAFSPDGRQVAFIRYVDPPSGAKDDSGPYWSIRITDVASGETRELWAAPQGMGARFAGTRSRNLFWSKDDTLVFPWERSGWLHAYAIDANKGGAPRELTPGAFEVETMLLDRDGRALLYSSNAGDLDRRHIRRTTLASGATTRLSGGTGIESYPAPAGDTIGVIASDATHPAHPALLDAKLTPIGKAPAAQDFVAPNPVIFRAADGVEVHAQLFRAKGPGRHPALIFVHGGPRRQMLLGFHPSGYYSNAYILNQHLAAEGYDVLAVNYRSGTGYGLAFRDAPEIARAGASEYRDVLAAGKWLAAQAHVDPARIGIWGGSWGGYLTALALARDSALFAAGVDFHGVHTMLRPVENNLSPDQQTAARQLQWTSSPMGAIDTWRSPVLLIHGDDDQNVDFSQSLILARELAARRIPYREIAFPNERHGFFRYADWLKSYRATEAFFRTTLIERKPLK</sequence>
<dbReference type="Gene3D" id="2.120.10.30">
    <property type="entry name" value="TolB, C-terminal domain"/>
    <property type="match status" value="2"/>
</dbReference>
<dbReference type="InterPro" id="IPR002469">
    <property type="entry name" value="Peptidase_S9B_N"/>
</dbReference>
<dbReference type="PANTHER" id="PTHR42776:SF27">
    <property type="entry name" value="DIPEPTIDYL PEPTIDASE FAMILY MEMBER 6"/>
    <property type="match status" value="1"/>
</dbReference>
<reference evidence="10 11" key="1">
    <citation type="submission" date="2023-02" db="EMBL/GenBank/DDBJ databases">
        <title>Genome sequence of Sphingomonas naphthae.</title>
        <authorList>
            <person name="Kim S."/>
            <person name="Heo J."/>
            <person name="Kwon S.-W."/>
        </authorList>
    </citation>
    <scope>NUCLEOTIDE SEQUENCE [LARGE SCALE GENOMIC DNA]</scope>
    <source>
        <strain evidence="10 11">KACC 18716</strain>
    </source>
</reference>
<dbReference type="InterPro" id="IPR011042">
    <property type="entry name" value="6-blade_b-propeller_TolB-like"/>
</dbReference>
<dbReference type="RefSeq" id="WP_273690115.1">
    <property type="nucleotide sequence ID" value="NZ_CP117411.1"/>
</dbReference>
<organism evidence="10 11">
    <name type="scientific">Sphingomonas naphthae</name>
    <dbReference type="NCBI Taxonomy" id="1813468"/>
    <lineage>
        <taxon>Bacteria</taxon>
        <taxon>Pseudomonadati</taxon>
        <taxon>Pseudomonadota</taxon>
        <taxon>Alphaproteobacteria</taxon>
        <taxon>Sphingomonadales</taxon>
        <taxon>Sphingomonadaceae</taxon>
        <taxon>Sphingomonas</taxon>
    </lineage>
</organism>
<evidence type="ECO:0000256" key="7">
    <source>
        <dbReference type="SAM" id="SignalP"/>
    </source>
</evidence>
<gene>
    <name evidence="10" type="ORF">PQ455_06025</name>
</gene>
<keyword evidence="2" id="KW-0645">Protease</keyword>
<dbReference type="EMBL" id="CP117411">
    <property type="protein sequence ID" value="WCT74778.1"/>
    <property type="molecule type" value="Genomic_DNA"/>
</dbReference>
<evidence type="ECO:0000256" key="3">
    <source>
        <dbReference type="ARBA" id="ARBA00022990"/>
    </source>
</evidence>